<feature type="domain" description="CP12" evidence="2">
    <location>
        <begin position="4"/>
        <end position="72"/>
    </location>
</feature>
<name>A0A2P7MTN5_9CYAN</name>
<proteinExistence type="predicted"/>
<protein>
    <recommendedName>
        <fullName evidence="2">CP12 domain-containing protein</fullName>
    </recommendedName>
</protein>
<evidence type="ECO:0000313" key="4">
    <source>
        <dbReference type="Proteomes" id="UP000243002"/>
    </source>
</evidence>
<evidence type="ECO:0000259" key="2">
    <source>
        <dbReference type="SMART" id="SM01093"/>
    </source>
</evidence>
<accession>A0A2P7MTN5</accession>
<feature type="region of interest" description="Disordered" evidence="1">
    <location>
        <begin position="36"/>
        <end position="57"/>
    </location>
</feature>
<evidence type="ECO:0000313" key="3">
    <source>
        <dbReference type="EMBL" id="PSJ04604.1"/>
    </source>
</evidence>
<dbReference type="RefSeq" id="WP_106632635.1">
    <property type="nucleotide sequence ID" value="NZ_PXXO01000011.1"/>
</dbReference>
<comment type="caution">
    <text evidence="3">The sequence shown here is derived from an EMBL/GenBank/DDBJ whole genome shotgun (WGS) entry which is preliminary data.</text>
</comment>
<evidence type="ECO:0000256" key="1">
    <source>
        <dbReference type="SAM" id="MobiDB-lite"/>
    </source>
</evidence>
<dbReference type="EMBL" id="PXXO01000011">
    <property type="protein sequence ID" value="PSJ04604.1"/>
    <property type="molecule type" value="Genomic_DNA"/>
</dbReference>
<dbReference type="Proteomes" id="UP000243002">
    <property type="component" value="Unassembled WGS sequence"/>
</dbReference>
<gene>
    <name evidence="3" type="ORF">C7K55_10205</name>
</gene>
<feature type="compositionally biased region" description="Basic and acidic residues" evidence="1">
    <location>
        <begin position="36"/>
        <end position="52"/>
    </location>
</feature>
<dbReference type="Pfam" id="PF02672">
    <property type="entry name" value="CP12"/>
    <property type="match status" value="1"/>
</dbReference>
<keyword evidence="4" id="KW-1185">Reference proteome</keyword>
<reference evidence="3 4" key="1">
    <citation type="journal article" date="2018" name="Environ. Microbiol.">
        <title>Ecological and genomic features of two widespread freshwater picocyanobacteria.</title>
        <authorList>
            <person name="Cabello-Yeves P.J."/>
            <person name="Picazo A."/>
            <person name="Camacho A."/>
            <person name="Callieri C."/>
            <person name="Rosselli R."/>
            <person name="Roda-Garcia J.J."/>
            <person name="Coutinho F.H."/>
            <person name="Rodriguez-Valera F."/>
        </authorList>
    </citation>
    <scope>NUCLEOTIDE SEQUENCE [LARGE SCALE GENOMIC DNA]</scope>
    <source>
        <strain evidence="3 4">Tous</strain>
    </source>
</reference>
<sequence length="72" mass="8197">MKSIDEHIQKDQSEIEAAKAAGDLGKVRHLEEELQGLKEFKEHHPEDSHDPTPLEVFCDLNPSAPECRVYDD</sequence>
<dbReference type="OrthoDB" id="9553701at2"/>
<dbReference type="AlphaFoldDB" id="A0A2P7MTN5"/>
<organism evidence="3 4">
    <name type="scientific">Cyanobium usitatum str. Tous</name>
    <dbReference type="NCBI Taxonomy" id="2116684"/>
    <lineage>
        <taxon>Bacteria</taxon>
        <taxon>Bacillati</taxon>
        <taxon>Cyanobacteriota</taxon>
        <taxon>Cyanophyceae</taxon>
        <taxon>Synechococcales</taxon>
        <taxon>Prochlorococcaceae</taxon>
        <taxon>Cyanobium</taxon>
    </lineage>
</organism>
<dbReference type="InterPro" id="IPR003823">
    <property type="entry name" value="CP12_dom"/>
</dbReference>
<dbReference type="SMART" id="SM01093">
    <property type="entry name" value="CP12"/>
    <property type="match status" value="1"/>
</dbReference>